<evidence type="ECO:0000256" key="7">
    <source>
        <dbReference type="ARBA" id="ARBA00023180"/>
    </source>
</evidence>
<feature type="compositionally biased region" description="Basic and acidic residues" evidence="9">
    <location>
        <begin position="47"/>
        <end position="60"/>
    </location>
</feature>
<dbReference type="EMBL" id="SWLE01000009">
    <property type="protein sequence ID" value="TNM96125.1"/>
    <property type="molecule type" value="Genomic_DNA"/>
</dbReference>
<proteinExistence type="predicted"/>
<evidence type="ECO:0000256" key="2">
    <source>
        <dbReference type="ARBA" id="ARBA00022553"/>
    </source>
</evidence>
<evidence type="ECO:0000256" key="6">
    <source>
        <dbReference type="ARBA" id="ARBA00023157"/>
    </source>
</evidence>
<dbReference type="InterPro" id="IPR007943">
    <property type="entry name" value="Asp-B-hydro/Triadin_dom"/>
</dbReference>
<dbReference type="Proteomes" id="UP000516260">
    <property type="component" value="Chromosome 17"/>
</dbReference>
<evidence type="ECO:0000256" key="3">
    <source>
        <dbReference type="ARBA" id="ARBA00022692"/>
    </source>
</evidence>
<name>A0A4Z2BV81_9TELE</name>
<dbReference type="GO" id="GO:0062101">
    <property type="term" value="F:peptidyl-aspartic acid 3-dioxygenase activity"/>
    <property type="evidence" value="ECO:0007669"/>
    <property type="project" value="InterPro"/>
</dbReference>
<evidence type="ECO:0000256" key="1">
    <source>
        <dbReference type="ARBA" id="ARBA00004606"/>
    </source>
</evidence>
<accession>A0A4Z2BV81</accession>
<protein>
    <recommendedName>
        <fullName evidence="11">Aspartyl beta-hydroxylase/Triadin domain-containing protein</fullName>
    </recommendedName>
</protein>
<feature type="region of interest" description="Disordered" evidence="9">
    <location>
        <begin position="165"/>
        <end position="205"/>
    </location>
</feature>
<organism evidence="12 13">
    <name type="scientific">Takifugu bimaculatus</name>
    <dbReference type="NCBI Taxonomy" id="433685"/>
    <lineage>
        <taxon>Eukaryota</taxon>
        <taxon>Metazoa</taxon>
        <taxon>Chordata</taxon>
        <taxon>Craniata</taxon>
        <taxon>Vertebrata</taxon>
        <taxon>Euteleostomi</taxon>
        <taxon>Actinopterygii</taxon>
        <taxon>Neopterygii</taxon>
        <taxon>Teleostei</taxon>
        <taxon>Neoteleostei</taxon>
        <taxon>Acanthomorphata</taxon>
        <taxon>Eupercaria</taxon>
        <taxon>Tetraodontiformes</taxon>
        <taxon>Tetradontoidea</taxon>
        <taxon>Tetraodontidae</taxon>
        <taxon>Takifugu</taxon>
    </lineage>
</organism>
<evidence type="ECO:0000256" key="9">
    <source>
        <dbReference type="SAM" id="MobiDB-lite"/>
    </source>
</evidence>
<keyword evidence="4 10" id="KW-1133">Transmembrane helix</keyword>
<dbReference type="InterPro" id="IPR039038">
    <property type="entry name" value="ASPH"/>
</dbReference>
<gene>
    <name evidence="12" type="ORF">fugu_015786</name>
</gene>
<dbReference type="AlphaFoldDB" id="A0A4Z2BV81"/>
<keyword evidence="13" id="KW-1185">Reference proteome</keyword>
<keyword evidence="6" id="KW-1015">Disulfide bond</keyword>
<evidence type="ECO:0000256" key="5">
    <source>
        <dbReference type="ARBA" id="ARBA00023136"/>
    </source>
</evidence>
<feature type="domain" description="Aspartyl beta-hydroxylase/Triadin" evidence="11">
    <location>
        <begin position="61"/>
        <end position="119"/>
    </location>
</feature>
<dbReference type="Pfam" id="PF05279">
    <property type="entry name" value="Asp-B-Hydro_N"/>
    <property type="match status" value="1"/>
</dbReference>
<dbReference type="PANTHER" id="PTHR12366:SF29">
    <property type="entry name" value="ASPARTYL BETA-HYDROXYLASE, ISOFORM L"/>
    <property type="match status" value="1"/>
</dbReference>
<evidence type="ECO:0000259" key="11">
    <source>
        <dbReference type="Pfam" id="PF05279"/>
    </source>
</evidence>
<evidence type="ECO:0000313" key="13">
    <source>
        <dbReference type="Proteomes" id="UP000516260"/>
    </source>
</evidence>
<evidence type="ECO:0000256" key="4">
    <source>
        <dbReference type="ARBA" id="ARBA00022989"/>
    </source>
</evidence>
<feature type="transmembrane region" description="Helical" evidence="10">
    <location>
        <begin position="65"/>
        <end position="86"/>
    </location>
</feature>
<keyword evidence="5 10" id="KW-0472">Membrane</keyword>
<feature type="compositionally biased region" description="Basic and acidic residues" evidence="9">
    <location>
        <begin position="165"/>
        <end position="192"/>
    </location>
</feature>
<feature type="compositionally biased region" description="Polar residues" evidence="9">
    <location>
        <begin position="1"/>
        <end position="15"/>
    </location>
</feature>
<feature type="region of interest" description="Disordered" evidence="9">
    <location>
        <begin position="1"/>
        <end position="60"/>
    </location>
</feature>
<comment type="caution">
    <text evidence="12">The sequence shown here is derived from an EMBL/GenBank/DDBJ whole genome shotgun (WGS) entry which is preliminary data.</text>
</comment>
<comment type="subcellular location">
    <subcellularLocation>
        <location evidence="8">Endomembrane system</location>
        <topology evidence="8">Single-pass membrane protein</topology>
    </subcellularLocation>
    <subcellularLocation>
        <location evidence="1">Membrane</location>
        <topology evidence="1">Single-pass type II membrane protein</topology>
    </subcellularLocation>
</comment>
<reference evidence="12 13" key="1">
    <citation type="submission" date="2019-04" db="EMBL/GenBank/DDBJ databases">
        <title>The sequence and de novo assembly of Takifugu bimaculatus genome using PacBio and Hi-C technologies.</title>
        <authorList>
            <person name="Xu P."/>
            <person name="Liu B."/>
            <person name="Zhou Z."/>
        </authorList>
    </citation>
    <scope>NUCLEOTIDE SEQUENCE [LARGE SCALE GENOMIC DNA]</scope>
    <source>
        <strain evidence="12">TB-2018</strain>
        <tissue evidence="12">Muscle</tissue>
    </source>
</reference>
<evidence type="ECO:0000256" key="10">
    <source>
        <dbReference type="SAM" id="Phobius"/>
    </source>
</evidence>
<dbReference type="GO" id="GO:0016020">
    <property type="term" value="C:membrane"/>
    <property type="evidence" value="ECO:0007669"/>
    <property type="project" value="UniProtKB-SubCell"/>
</dbReference>
<sequence>MEPNHSTGGWSSSSFPVEELHAEQEVSEEELLPPQETEGKTSALESKNGKKTERGGGQEGSKRSVLTWFLVLALLGVWSSMAVVYFDIVDYDSVIGKLVTYDADGDGDFDMEDAKVLLGLSKDDGGSVNAESLEEVLNILAEEGSDWLNGFFTFLFDGPSSHLERDEAAAVKEEGGVTSDPREDQGPVKGDDAGPQLGSPSTVDQ</sequence>
<keyword evidence="7" id="KW-0325">Glycoprotein</keyword>
<dbReference type="PANTHER" id="PTHR12366">
    <property type="entry name" value="ASPARTYL/ASPARAGINYL BETA-HYDROXYLASE"/>
    <property type="match status" value="1"/>
</dbReference>
<evidence type="ECO:0000313" key="12">
    <source>
        <dbReference type="EMBL" id="TNM96125.1"/>
    </source>
</evidence>
<keyword evidence="3 10" id="KW-0812">Transmembrane</keyword>
<evidence type="ECO:0000256" key="8">
    <source>
        <dbReference type="ARBA" id="ARBA00037847"/>
    </source>
</evidence>
<keyword evidence="2" id="KW-0597">Phosphoprotein</keyword>
<dbReference type="GO" id="GO:0005783">
    <property type="term" value="C:endoplasmic reticulum"/>
    <property type="evidence" value="ECO:0007669"/>
    <property type="project" value="TreeGrafter"/>
</dbReference>